<feature type="region of interest" description="Disordered" evidence="1">
    <location>
        <begin position="19"/>
        <end position="40"/>
    </location>
</feature>
<evidence type="ECO:0000313" key="2">
    <source>
        <dbReference type="EMBL" id="GFR22478.1"/>
    </source>
</evidence>
<gene>
    <name evidence="2" type="ORF">TNCT_13681</name>
</gene>
<sequence>MLGQYRGVFQVHMFVPTRQEKEEQGKRFRKAAEHASGKRREADERIGVLVEFNFRGGGLTQKRVTGIKIAGDEGPRSESVRRPAKGSRKGFSAEHDAEHPDKKSRDRDRFELHKWLCRDASSAAVRVTHAVWGVRHRRAEEPVARTKHPHSERHARNSEETRTHQ</sequence>
<dbReference type="AlphaFoldDB" id="A0A8X6JEL5"/>
<feature type="compositionally biased region" description="Basic and acidic residues" evidence="1">
    <location>
        <begin position="152"/>
        <end position="165"/>
    </location>
</feature>
<evidence type="ECO:0000313" key="3">
    <source>
        <dbReference type="Proteomes" id="UP000887116"/>
    </source>
</evidence>
<name>A0A8X6JEL5_TRICU</name>
<feature type="region of interest" description="Disordered" evidence="1">
    <location>
        <begin position="132"/>
        <end position="165"/>
    </location>
</feature>
<keyword evidence="3" id="KW-1185">Reference proteome</keyword>
<accession>A0A8X6JEL5</accession>
<protein>
    <submittedName>
        <fullName evidence="2">Uncharacterized protein</fullName>
    </submittedName>
</protein>
<evidence type="ECO:0000256" key="1">
    <source>
        <dbReference type="SAM" id="MobiDB-lite"/>
    </source>
</evidence>
<dbReference type="Proteomes" id="UP000887116">
    <property type="component" value="Unassembled WGS sequence"/>
</dbReference>
<reference evidence="2" key="1">
    <citation type="submission" date="2020-07" db="EMBL/GenBank/DDBJ databases">
        <title>Multicomponent nature underlies the extraordinary mechanical properties of spider dragline silk.</title>
        <authorList>
            <person name="Kono N."/>
            <person name="Nakamura H."/>
            <person name="Mori M."/>
            <person name="Yoshida Y."/>
            <person name="Ohtoshi R."/>
            <person name="Malay A.D."/>
            <person name="Moran D.A.P."/>
            <person name="Tomita M."/>
            <person name="Numata K."/>
            <person name="Arakawa K."/>
        </authorList>
    </citation>
    <scope>NUCLEOTIDE SEQUENCE</scope>
</reference>
<feature type="region of interest" description="Disordered" evidence="1">
    <location>
        <begin position="66"/>
        <end position="108"/>
    </location>
</feature>
<proteinExistence type="predicted"/>
<dbReference type="EMBL" id="BMAO01018294">
    <property type="protein sequence ID" value="GFR22478.1"/>
    <property type="molecule type" value="Genomic_DNA"/>
</dbReference>
<organism evidence="2 3">
    <name type="scientific">Trichonephila clavata</name>
    <name type="common">Joro spider</name>
    <name type="synonym">Nephila clavata</name>
    <dbReference type="NCBI Taxonomy" id="2740835"/>
    <lineage>
        <taxon>Eukaryota</taxon>
        <taxon>Metazoa</taxon>
        <taxon>Ecdysozoa</taxon>
        <taxon>Arthropoda</taxon>
        <taxon>Chelicerata</taxon>
        <taxon>Arachnida</taxon>
        <taxon>Araneae</taxon>
        <taxon>Araneomorphae</taxon>
        <taxon>Entelegynae</taxon>
        <taxon>Araneoidea</taxon>
        <taxon>Nephilidae</taxon>
        <taxon>Trichonephila</taxon>
    </lineage>
</organism>
<feature type="compositionally biased region" description="Basic and acidic residues" evidence="1">
    <location>
        <begin position="70"/>
        <end position="81"/>
    </location>
</feature>
<feature type="compositionally biased region" description="Basic and acidic residues" evidence="1">
    <location>
        <begin position="91"/>
        <end position="108"/>
    </location>
</feature>
<comment type="caution">
    <text evidence="2">The sequence shown here is derived from an EMBL/GenBank/DDBJ whole genome shotgun (WGS) entry which is preliminary data.</text>
</comment>